<dbReference type="Proteomes" id="UP000268908">
    <property type="component" value="Unassembled WGS sequence"/>
</dbReference>
<comment type="caution">
    <text evidence="1">The sequence shown here is derived from an EMBL/GenBank/DDBJ whole genome shotgun (WGS) entry which is preliminary data.</text>
</comment>
<evidence type="ECO:0000313" key="2">
    <source>
        <dbReference type="Proteomes" id="UP000268908"/>
    </source>
</evidence>
<evidence type="ECO:0008006" key="3">
    <source>
        <dbReference type="Google" id="ProtNLM"/>
    </source>
</evidence>
<name>A0A497XDM3_9PROT</name>
<sequence>MEASSPDACNSSCAPLHVGRFLPPQERAARITEKRQALLRFLRKNLYTSAEIAGLLLGISSRQGVHTTLAAMERDELLRRETVEANGRRWTLWGITSHGQAFAFDPDNGEQPESKYFEAGRVGLTVLAHTLDLQRVSILAERAGWTEWLLGDQMEKWHASQSRPDALTTSPSGIRFAIECERTIKTVKRYEVILSDRLQAIKRGQFARCLWLSPTPELSSRLRAIVTGIKDIPVAGTRAQIEDRHLETLMFASYQDFPENVGDQNGISQTQSR</sequence>
<gene>
    <name evidence="1" type="ORF">DFR35_1412</name>
</gene>
<organism evidence="1 2">
    <name type="scientific">Sulfurisoma sediminicola</name>
    <dbReference type="NCBI Taxonomy" id="1381557"/>
    <lineage>
        <taxon>Bacteria</taxon>
        <taxon>Pseudomonadati</taxon>
        <taxon>Pseudomonadota</taxon>
        <taxon>Betaproteobacteria</taxon>
        <taxon>Nitrosomonadales</taxon>
        <taxon>Sterolibacteriaceae</taxon>
        <taxon>Sulfurisoma</taxon>
    </lineage>
</organism>
<dbReference type="SUPFAM" id="SSF46785">
    <property type="entry name" value="Winged helix' DNA-binding domain"/>
    <property type="match status" value="1"/>
</dbReference>
<reference evidence="1 2" key="1">
    <citation type="submission" date="2018-10" db="EMBL/GenBank/DDBJ databases">
        <title>Genomic Encyclopedia of Type Strains, Phase IV (KMG-IV): sequencing the most valuable type-strain genomes for metagenomic binning, comparative biology and taxonomic classification.</title>
        <authorList>
            <person name="Goeker M."/>
        </authorList>
    </citation>
    <scope>NUCLEOTIDE SEQUENCE [LARGE SCALE GENOMIC DNA]</scope>
    <source>
        <strain evidence="1 2">DSM 26916</strain>
    </source>
</reference>
<keyword evidence="2" id="KW-1185">Reference proteome</keyword>
<dbReference type="AlphaFoldDB" id="A0A497XDM3"/>
<evidence type="ECO:0000313" key="1">
    <source>
        <dbReference type="EMBL" id="RLJ64766.1"/>
    </source>
</evidence>
<dbReference type="EMBL" id="RCCI01000005">
    <property type="protein sequence ID" value="RLJ64766.1"/>
    <property type="molecule type" value="Genomic_DNA"/>
</dbReference>
<dbReference type="InterPro" id="IPR036390">
    <property type="entry name" value="WH_DNA-bd_sf"/>
</dbReference>
<protein>
    <recommendedName>
        <fullName evidence="3">Protein involved in plasmid replication-relaxation</fullName>
    </recommendedName>
</protein>
<accession>A0A497XDM3</accession>
<proteinExistence type="predicted"/>
<dbReference type="NCBIfam" id="NF041423">
    <property type="entry name" value="MobC_subf"/>
    <property type="match status" value="1"/>
</dbReference>